<proteinExistence type="predicted"/>
<dbReference type="EMBL" id="CAJPIJ010000122">
    <property type="protein sequence ID" value="CAG1981459.1"/>
    <property type="molecule type" value="Genomic_DNA"/>
</dbReference>
<dbReference type="Proteomes" id="UP000746612">
    <property type="component" value="Unassembled WGS sequence"/>
</dbReference>
<organism evidence="2">
    <name type="scientific">Gibberella zeae</name>
    <name type="common">Wheat head blight fungus</name>
    <name type="synonym">Fusarium graminearum</name>
    <dbReference type="NCBI Taxonomy" id="5518"/>
    <lineage>
        <taxon>Eukaryota</taxon>
        <taxon>Fungi</taxon>
        <taxon>Dikarya</taxon>
        <taxon>Ascomycota</taxon>
        <taxon>Pezizomycotina</taxon>
        <taxon>Sordariomycetes</taxon>
        <taxon>Hypocreomycetidae</taxon>
        <taxon>Hypocreales</taxon>
        <taxon>Nectriaceae</taxon>
        <taxon>Fusarium</taxon>
    </lineage>
</organism>
<dbReference type="EMBL" id="CAAKMV010000127">
    <property type="protein sequence ID" value="VIO56976.1"/>
    <property type="molecule type" value="Genomic_DNA"/>
</dbReference>
<protein>
    <submittedName>
        <fullName evidence="2">Uncharacterized protein</fullName>
    </submittedName>
</protein>
<name>A0A4E9DBL3_GIBZA</name>
<evidence type="ECO:0000313" key="2">
    <source>
        <dbReference type="EMBL" id="VIO56976.1"/>
    </source>
</evidence>
<reference evidence="1" key="2">
    <citation type="submission" date="2021-03" db="EMBL/GenBank/DDBJ databases">
        <authorList>
            <person name="Alouane T."/>
            <person name="Langin T."/>
            <person name="Bonhomme L."/>
        </authorList>
    </citation>
    <scope>NUCLEOTIDE SEQUENCE</scope>
    <source>
        <strain evidence="1">MDC_Fg202</strain>
    </source>
</reference>
<gene>
    <name evidence="2" type="ORF">FUG_LOCUS237175</name>
    <name evidence="1" type="ORF">MDCFG202_LOCUS214314</name>
</gene>
<accession>A0A4E9DBL3</accession>
<reference evidence="2" key="1">
    <citation type="submission" date="2019-04" db="EMBL/GenBank/DDBJ databases">
        <authorList>
            <person name="Melise S."/>
            <person name="Noan J."/>
            <person name="Okalmin O."/>
        </authorList>
    </citation>
    <scope>NUCLEOTIDE SEQUENCE</scope>
    <source>
        <strain evidence="2">FN9</strain>
    </source>
</reference>
<dbReference type="AlphaFoldDB" id="A0A4E9DBL3"/>
<sequence length="93" mass="10276">MTTKEMITSLTIQDDLWKEGSSNLSDEYKRPYHEFQAGTFQNFECAAECKIVSFKRGDEVIARKTPPGHMQSVPADITILVHGGNTGGRAKAS</sequence>
<evidence type="ECO:0000313" key="1">
    <source>
        <dbReference type="EMBL" id="CAG1981459.1"/>
    </source>
</evidence>